<proteinExistence type="predicted"/>
<dbReference type="Proteomes" id="UP000326695">
    <property type="component" value="Chromosome"/>
</dbReference>
<dbReference type="RefSeq" id="WP_151085925.1">
    <property type="nucleotide sequence ID" value="NZ_CP038018.1"/>
</dbReference>
<sequence>MPLVFWGGQPPSSGSKAMLLYSNLHLYLCRNKGYLKTKNEARHSQNQNVPFHWRSQVAFAPEPSCFHVFPVLSTLKTASGQIFPSKIRNTAGKNIFFDKSSILLQNIFIKPEQKVLHCYNLCCISAKITSMFHSCFDYAA</sequence>
<protein>
    <submittedName>
        <fullName evidence="1">Uncharacterized protein</fullName>
    </submittedName>
</protein>
<reference evidence="2" key="1">
    <citation type="journal article" date="2019" name="J. Anim. Genet.">
        <title>Description and whole genome sequencing of Eikenella exigua sp. nov., isolated from brain abscess and blood.</title>
        <authorList>
            <person name="Stormo K.A."/>
            <person name="Nygaard R.M."/>
            <person name="Bruvold T.S."/>
            <person name="Dimmen G."/>
            <person name="Lindemann P.C."/>
            <person name="Jordal S."/>
            <person name="Kommedal O."/>
        </authorList>
    </citation>
    <scope>NUCLEOTIDE SEQUENCE [LARGE SCALE GENOMIC DNA]</scope>
    <source>
        <strain evidence="2">PXX</strain>
    </source>
</reference>
<keyword evidence="2" id="KW-1185">Reference proteome</keyword>
<dbReference type="EMBL" id="CP038018">
    <property type="protein sequence ID" value="QED91349.1"/>
    <property type="molecule type" value="Genomic_DNA"/>
</dbReference>
<evidence type="ECO:0000313" key="1">
    <source>
        <dbReference type="EMBL" id="QED91349.1"/>
    </source>
</evidence>
<evidence type="ECO:0000313" key="2">
    <source>
        <dbReference type="Proteomes" id="UP000326695"/>
    </source>
</evidence>
<dbReference type="KEGG" id="eex:EZJ17_00935"/>
<organism evidence="1 2">
    <name type="scientific">Eikenella exigua</name>
    <dbReference type="NCBI Taxonomy" id="2528037"/>
    <lineage>
        <taxon>Bacteria</taxon>
        <taxon>Pseudomonadati</taxon>
        <taxon>Pseudomonadota</taxon>
        <taxon>Betaproteobacteria</taxon>
        <taxon>Neisseriales</taxon>
        <taxon>Neisseriaceae</taxon>
        <taxon>Eikenella</taxon>
    </lineage>
</organism>
<dbReference type="AlphaFoldDB" id="A0AAX1F5X0"/>
<name>A0AAX1F5X0_9NEIS</name>
<gene>
    <name evidence="1" type="ORF">EZJ17_00935</name>
</gene>
<accession>A0AAX1F5X0</accession>